<name>A0AAD8LX24_9APIA</name>
<reference evidence="4" key="2">
    <citation type="submission" date="2023-05" db="EMBL/GenBank/DDBJ databases">
        <authorList>
            <person name="Schelkunov M.I."/>
        </authorList>
    </citation>
    <scope>NUCLEOTIDE SEQUENCE</scope>
    <source>
        <strain evidence="4">Hsosn_3</strain>
        <tissue evidence="4">Leaf</tissue>
    </source>
</reference>
<dbReference type="PANTHER" id="PTHR47165">
    <property type="entry name" value="OS03G0429900 PROTEIN"/>
    <property type="match status" value="1"/>
</dbReference>
<feature type="compositionally biased region" description="Polar residues" evidence="1">
    <location>
        <begin position="457"/>
        <end position="469"/>
    </location>
</feature>
<dbReference type="Pfam" id="PF08646">
    <property type="entry name" value="Rep_fac-A_C"/>
    <property type="match status" value="1"/>
</dbReference>
<feature type="region of interest" description="Disordered" evidence="1">
    <location>
        <begin position="457"/>
        <end position="478"/>
    </location>
</feature>
<protein>
    <recommendedName>
        <fullName evidence="6">Replication protein A subunit</fullName>
    </recommendedName>
</protein>
<evidence type="ECO:0000256" key="1">
    <source>
        <dbReference type="SAM" id="MobiDB-lite"/>
    </source>
</evidence>
<dbReference type="PANTHER" id="PTHR47165:SF4">
    <property type="entry name" value="OS03G0429900 PROTEIN"/>
    <property type="match status" value="1"/>
</dbReference>
<gene>
    <name evidence="4" type="ORF">POM88_054435</name>
</gene>
<dbReference type="InterPro" id="IPR013955">
    <property type="entry name" value="Rep_factor-A_C"/>
</dbReference>
<dbReference type="EMBL" id="JAUIZM010000045">
    <property type="protein sequence ID" value="KAK1351349.1"/>
    <property type="molecule type" value="Genomic_DNA"/>
</dbReference>
<keyword evidence="5" id="KW-1185">Reference proteome</keyword>
<accession>A0AAD8LX24</accession>
<dbReference type="Gene3D" id="2.40.50.140">
    <property type="entry name" value="Nucleic acid-binding proteins"/>
    <property type="match status" value="3"/>
</dbReference>
<evidence type="ECO:0000259" key="2">
    <source>
        <dbReference type="Pfam" id="PF02721"/>
    </source>
</evidence>
<evidence type="ECO:0000313" key="5">
    <source>
        <dbReference type="Proteomes" id="UP001237642"/>
    </source>
</evidence>
<sequence>MTTYDMLKELDVTRTIWNVRVRISRMWPSITSSNGTETLKGYNLILLDEDNCHVHAFVYADNWNNLSKKVEIVEGGLYSISNFYTKKATGSVRPVSSKILINFNQKTHIEKLTLDDFMIPTHKFEFVDLGHLFTLASSYSNPDTPDYAIDIIGALEDFEDVRLINKVNGEKNIVKFKITDGRHSSSVTVWGDLAVKTDEEYKKLEERTKIVIVTSTKAKIYKSTVQVNTLPSSKIYLNLDIDAVIAMRQRLADEGYTAGDICFSTPIAKSPTPVIETMTLNELSDITDADYIKKNVICEVKVISVEENNSWWHDSCGTCETEIEKKEGSIYCNTCKNPIPVAEKRYRIVILDEDSAEAYNFILKDRAGRRLVGTSATKLQATMIKTKAAGFPHQIKAPVGKDLKLKLEISKDNVVSKSRLYYAVDVLNTNTSSSAMSGATTSVYSTSTSLDPNVIQLSDGQHTPCTGHSTTKKIKVEK</sequence>
<dbReference type="AlphaFoldDB" id="A0AAD8LX24"/>
<reference evidence="4" key="1">
    <citation type="submission" date="2023-02" db="EMBL/GenBank/DDBJ databases">
        <title>Genome of toxic invasive species Heracleum sosnowskyi carries increased number of genes despite the absence of recent whole-genome duplications.</title>
        <authorList>
            <person name="Schelkunov M."/>
            <person name="Shtratnikova V."/>
            <person name="Makarenko M."/>
            <person name="Klepikova A."/>
            <person name="Omelchenko D."/>
            <person name="Novikova G."/>
            <person name="Obukhova E."/>
            <person name="Bogdanov V."/>
            <person name="Penin A."/>
            <person name="Logacheva M."/>
        </authorList>
    </citation>
    <scope>NUCLEOTIDE SEQUENCE</scope>
    <source>
        <strain evidence="4">Hsosn_3</strain>
        <tissue evidence="4">Leaf</tissue>
    </source>
</reference>
<dbReference type="InterPro" id="IPR012340">
    <property type="entry name" value="NA-bd_OB-fold"/>
</dbReference>
<dbReference type="Pfam" id="PF02721">
    <property type="entry name" value="DUF223"/>
    <property type="match status" value="1"/>
</dbReference>
<organism evidence="4 5">
    <name type="scientific">Heracleum sosnowskyi</name>
    <dbReference type="NCBI Taxonomy" id="360622"/>
    <lineage>
        <taxon>Eukaryota</taxon>
        <taxon>Viridiplantae</taxon>
        <taxon>Streptophyta</taxon>
        <taxon>Embryophyta</taxon>
        <taxon>Tracheophyta</taxon>
        <taxon>Spermatophyta</taxon>
        <taxon>Magnoliopsida</taxon>
        <taxon>eudicotyledons</taxon>
        <taxon>Gunneridae</taxon>
        <taxon>Pentapetalae</taxon>
        <taxon>asterids</taxon>
        <taxon>campanulids</taxon>
        <taxon>Apiales</taxon>
        <taxon>Apiaceae</taxon>
        <taxon>Apioideae</taxon>
        <taxon>apioid superclade</taxon>
        <taxon>Tordylieae</taxon>
        <taxon>Tordyliinae</taxon>
        <taxon>Heracleum</taxon>
    </lineage>
</organism>
<feature type="domain" description="Replication factor A C-terminal" evidence="3">
    <location>
        <begin position="302"/>
        <end position="425"/>
    </location>
</feature>
<evidence type="ECO:0000313" key="4">
    <source>
        <dbReference type="EMBL" id="KAK1351349.1"/>
    </source>
</evidence>
<dbReference type="InterPro" id="IPR003871">
    <property type="entry name" value="RFA1B/D_OB_1st"/>
</dbReference>
<evidence type="ECO:0008006" key="6">
    <source>
        <dbReference type="Google" id="ProtNLM"/>
    </source>
</evidence>
<dbReference type="Proteomes" id="UP001237642">
    <property type="component" value="Unassembled WGS sequence"/>
</dbReference>
<dbReference type="SUPFAM" id="SSF50249">
    <property type="entry name" value="Nucleic acid-binding proteins"/>
    <property type="match status" value="3"/>
</dbReference>
<feature type="domain" description="Replication protein A 70 kDa DNA-binding subunit B/D first OB fold" evidence="2">
    <location>
        <begin position="4"/>
        <end position="111"/>
    </location>
</feature>
<evidence type="ECO:0000259" key="3">
    <source>
        <dbReference type="Pfam" id="PF08646"/>
    </source>
</evidence>
<proteinExistence type="predicted"/>
<comment type="caution">
    <text evidence="4">The sequence shown here is derived from an EMBL/GenBank/DDBJ whole genome shotgun (WGS) entry which is preliminary data.</text>
</comment>